<dbReference type="Proteomes" id="UP000008136">
    <property type="component" value="Chromosome"/>
</dbReference>
<feature type="domain" description="AAA+ ATPase" evidence="5">
    <location>
        <begin position="353"/>
        <end position="495"/>
    </location>
</feature>
<dbReference type="HAMAP" id="MF_00971">
    <property type="entry name" value="MutS2_archaea"/>
    <property type="match status" value="1"/>
</dbReference>
<dbReference type="STRING" id="693661.Arcve_1134"/>
<dbReference type="GO" id="GO:0006298">
    <property type="term" value="P:mismatch repair"/>
    <property type="evidence" value="ECO:0007669"/>
    <property type="project" value="InterPro"/>
</dbReference>
<keyword evidence="2 4" id="KW-0067">ATP-binding</keyword>
<dbReference type="GeneID" id="10394250"/>
<evidence type="ECO:0000313" key="8">
    <source>
        <dbReference type="Proteomes" id="UP000008136"/>
    </source>
</evidence>
<dbReference type="RefSeq" id="WP_013683806.1">
    <property type="nucleotide sequence ID" value="NC_015320.1"/>
</dbReference>
<dbReference type="PANTHER" id="PTHR11361:SF125">
    <property type="entry name" value="DNA-BINDING PROTEIN MUTS2"/>
    <property type="match status" value="1"/>
</dbReference>
<comment type="cofactor">
    <cofactor evidence="4">
        <name>a divalent metal cation</name>
        <dbReference type="ChEBI" id="CHEBI:60240"/>
    </cofactor>
</comment>
<protein>
    <recommendedName>
        <fullName evidence="4">DNA-binding protein MutS2</fullName>
    </recommendedName>
</protein>
<keyword evidence="1 4" id="KW-0547">Nucleotide-binding</keyword>
<dbReference type="InterPro" id="IPR027417">
    <property type="entry name" value="P-loop_NTPase"/>
</dbReference>
<dbReference type="SUPFAM" id="SSF52540">
    <property type="entry name" value="P-loop containing nucleoside triphosphate hydrolases"/>
    <property type="match status" value="1"/>
</dbReference>
<proteinExistence type="inferred from homology"/>
<accession>F2KTB2</accession>
<evidence type="ECO:0000259" key="6">
    <source>
        <dbReference type="SMART" id="SM00534"/>
    </source>
</evidence>
<evidence type="ECO:0000256" key="2">
    <source>
        <dbReference type="ARBA" id="ARBA00022840"/>
    </source>
</evidence>
<comment type="similarity">
    <text evidence="4">Belongs to the DNA mismatch repair MutS family. Archaeal Muts2 subfamily.</text>
</comment>
<evidence type="ECO:0000256" key="3">
    <source>
        <dbReference type="ARBA" id="ARBA00023125"/>
    </source>
</evidence>
<dbReference type="GO" id="GO:0140664">
    <property type="term" value="F:ATP-dependent DNA damage sensor activity"/>
    <property type="evidence" value="ECO:0007669"/>
    <property type="project" value="InterPro"/>
</dbReference>
<feature type="domain" description="DNA mismatch repair proteins mutS family" evidence="6">
    <location>
        <begin position="354"/>
        <end position="542"/>
    </location>
</feature>
<dbReference type="Gene3D" id="3.40.50.300">
    <property type="entry name" value="P-loop containing nucleotide triphosphate hydrolases"/>
    <property type="match status" value="1"/>
</dbReference>
<dbReference type="SMART" id="SM00382">
    <property type="entry name" value="AAA"/>
    <property type="match status" value="1"/>
</dbReference>
<keyword evidence="8" id="KW-1185">Reference proteome</keyword>
<dbReference type="EMBL" id="CP002588">
    <property type="protein sequence ID" value="AEA47142.1"/>
    <property type="molecule type" value="Genomic_DNA"/>
</dbReference>
<dbReference type="PIRSF" id="PIRSF029254">
    <property type="entry name" value="MutS_C_archaeal"/>
    <property type="match status" value="1"/>
</dbReference>
<dbReference type="InterPro" id="IPR012401">
    <property type="entry name" value="DNA-bd_MutS2_arc"/>
</dbReference>
<keyword evidence="4" id="KW-0378">Hydrolase</keyword>
<name>F2KTB2_ARCVS</name>
<organism evidence="7 8">
    <name type="scientific">Archaeoglobus veneficus (strain DSM 11195 / SNP6)</name>
    <dbReference type="NCBI Taxonomy" id="693661"/>
    <lineage>
        <taxon>Archaea</taxon>
        <taxon>Methanobacteriati</taxon>
        <taxon>Methanobacteriota</taxon>
        <taxon>Archaeoglobi</taxon>
        <taxon>Archaeoglobales</taxon>
        <taxon>Archaeoglobaceae</taxon>
        <taxon>Archaeoglobus</taxon>
    </lineage>
</organism>
<dbReference type="GO" id="GO:0016787">
    <property type="term" value="F:hydrolase activity"/>
    <property type="evidence" value="ECO:0007669"/>
    <property type="project" value="UniProtKB-KW"/>
</dbReference>
<evidence type="ECO:0000313" key="7">
    <source>
        <dbReference type="EMBL" id="AEA47142.1"/>
    </source>
</evidence>
<comment type="function">
    <text evidence="4">Has ATPase and non-specific DNA-binding activities.</text>
</comment>
<reference evidence="7 8" key="1">
    <citation type="submission" date="2011-03" db="EMBL/GenBank/DDBJ databases">
        <title>The complete genome of Archaeoglobus veneficus SNP6.</title>
        <authorList>
            <consortium name="US DOE Joint Genome Institute (JGI-PGF)"/>
            <person name="Lucas S."/>
            <person name="Copeland A."/>
            <person name="Lapidus A."/>
            <person name="Bruce D."/>
            <person name="Goodwin L."/>
            <person name="Pitluck S."/>
            <person name="Kyrpides N."/>
            <person name="Mavromatis K."/>
            <person name="Pagani I."/>
            <person name="Ivanova N."/>
            <person name="Mikhailova N."/>
            <person name="Lu M."/>
            <person name="Detter J.C."/>
            <person name="Tapia R."/>
            <person name="Han C."/>
            <person name="Land M."/>
            <person name="Hauser L."/>
            <person name="Markowitz V."/>
            <person name="Cheng J.-F."/>
            <person name="Hugenholtz P."/>
            <person name="Woyke T."/>
            <person name="Wu D."/>
            <person name="Spring S."/>
            <person name="Brambilla E."/>
            <person name="Klenk H.-P."/>
            <person name="Eisen J.A."/>
        </authorList>
    </citation>
    <scope>NUCLEOTIDE SEQUENCE [LARGE SCALE GENOMIC DNA]</scope>
    <source>
        <strain>SNP6</strain>
    </source>
</reference>
<dbReference type="OrthoDB" id="15514at2157"/>
<dbReference type="InterPro" id="IPR045076">
    <property type="entry name" value="MutS"/>
</dbReference>
<dbReference type="HOGENOM" id="CLU_026764_0_0_2"/>
<dbReference type="InterPro" id="IPR003593">
    <property type="entry name" value="AAA+_ATPase"/>
</dbReference>
<dbReference type="KEGG" id="ave:Arcve_1134"/>
<evidence type="ECO:0000256" key="1">
    <source>
        <dbReference type="ARBA" id="ARBA00022741"/>
    </source>
</evidence>
<dbReference type="PANTHER" id="PTHR11361">
    <property type="entry name" value="DNA MISMATCH REPAIR PROTEIN MUTS FAMILY MEMBER"/>
    <property type="match status" value="1"/>
</dbReference>
<dbReference type="GO" id="GO:0005524">
    <property type="term" value="F:ATP binding"/>
    <property type="evidence" value="ECO:0007669"/>
    <property type="project" value="UniProtKB-UniRule"/>
</dbReference>
<dbReference type="GO" id="GO:0030983">
    <property type="term" value="F:mismatched DNA binding"/>
    <property type="evidence" value="ECO:0007669"/>
    <property type="project" value="InterPro"/>
</dbReference>
<sequence>MRLSGDAGQIYRQIIREIHSRVRLDGAKLPLKPKSSREEIERMREKLRAFTPHDIPANIKPLKVKKEYLNDRILFVREEDIDKVAKLNLCKIDAGEPGLRIGREFFELETDEKSNTALEVIVAPEIYVKAVYENLENLKALADLMLKAFGSSVVPEVLSEVEKIAPLMERARLAGRIEEIVAEEALRLNRRIEEKISELEVTIKGERILELMRGRVPEIEELESFIAEEVIESERKIEEITGINAEIFSRSYPVEVNTVAVDRIKAEIEEEAIIELYKACRPVAEKIFRLLPEINREVEKAYELEFLRAVKEFCSGFVFPEFSDCIAFVNGKHLFIPNPQPVSYAVGNSEIASGKIAILTGANSGGKTSLLELIAQMQIMAQMGLPVNAEMAWTDVVDELFFFKRKRGVQGAGAFESAVRAFTRALLGKGRKLVLIDEFEAITEPGAAVRIIAEFLRIAHEKDHYVVIVSHLGKELSEMLPFARVDGIEAKGLDENFNLIVDRQPKFGRIGRSTPELILEKLYRKAKGEEKDVLERVCRSVRD</sequence>
<feature type="binding site" evidence="4">
    <location>
        <begin position="361"/>
        <end position="368"/>
    </location>
    <ligand>
        <name>ATP</name>
        <dbReference type="ChEBI" id="CHEBI:30616"/>
    </ligand>
</feature>
<dbReference type="AlphaFoldDB" id="F2KTB2"/>
<evidence type="ECO:0000256" key="4">
    <source>
        <dbReference type="HAMAP-Rule" id="MF_00971"/>
    </source>
</evidence>
<evidence type="ECO:0000259" key="5">
    <source>
        <dbReference type="SMART" id="SM00382"/>
    </source>
</evidence>
<dbReference type="InterPro" id="IPR000432">
    <property type="entry name" value="DNA_mismatch_repair_MutS_C"/>
</dbReference>
<gene>
    <name evidence="4" type="primary">mutS2</name>
    <name evidence="7" type="ordered locus">Arcve_1134</name>
</gene>
<keyword evidence="3 4" id="KW-0238">DNA-binding</keyword>
<dbReference type="SMART" id="SM00534">
    <property type="entry name" value="MUTSac"/>
    <property type="match status" value="1"/>
</dbReference>
<dbReference type="eggNOG" id="arCOG02895">
    <property type="taxonomic scope" value="Archaea"/>
</dbReference>